<feature type="region of interest" description="Disordered" evidence="1">
    <location>
        <begin position="167"/>
        <end position="186"/>
    </location>
</feature>
<evidence type="ECO:0000313" key="2">
    <source>
        <dbReference type="EMBL" id="QOY86911.1"/>
    </source>
</evidence>
<keyword evidence="3" id="KW-1185">Reference proteome</keyword>
<organism evidence="2 3">
    <name type="scientific">Paludibaculum fermentans</name>
    <dbReference type="NCBI Taxonomy" id="1473598"/>
    <lineage>
        <taxon>Bacteria</taxon>
        <taxon>Pseudomonadati</taxon>
        <taxon>Acidobacteriota</taxon>
        <taxon>Terriglobia</taxon>
        <taxon>Bryobacterales</taxon>
        <taxon>Bryobacteraceae</taxon>
        <taxon>Paludibaculum</taxon>
    </lineage>
</organism>
<accession>A0A7S7NNM3</accession>
<gene>
    <name evidence="2" type="ORF">IRI77_29665</name>
</gene>
<reference evidence="2 3" key="1">
    <citation type="submission" date="2020-10" db="EMBL/GenBank/DDBJ databases">
        <title>Complete genome sequence of Paludibaculum fermentans P105T, a facultatively anaerobic acidobacterium capable of dissimilatory Fe(III) reduction.</title>
        <authorList>
            <person name="Dedysh S.N."/>
            <person name="Beletsky A.V."/>
            <person name="Kulichevskaya I.S."/>
            <person name="Mardanov A.V."/>
            <person name="Ravin N.V."/>
        </authorList>
    </citation>
    <scope>NUCLEOTIDE SEQUENCE [LARGE SCALE GENOMIC DNA]</scope>
    <source>
        <strain evidence="2 3">P105</strain>
    </source>
</reference>
<evidence type="ECO:0000313" key="3">
    <source>
        <dbReference type="Proteomes" id="UP000593892"/>
    </source>
</evidence>
<name>A0A7S7NNM3_PALFE</name>
<dbReference type="AlphaFoldDB" id="A0A7S7NNM3"/>
<protein>
    <recommendedName>
        <fullName evidence="4">DUF4412 domain-containing protein</fullName>
    </recommendedName>
</protein>
<dbReference type="EMBL" id="CP063849">
    <property type="protein sequence ID" value="QOY86911.1"/>
    <property type="molecule type" value="Genomic_DNA"/>
</dbReference>
<feature type="compositionally biased region" description="Basic and acidic residues" evidence="1">
    <location>
        <begin position="30"/>
        <end position="40"/>
    </location>
</feature>
<dbReference type="Proteomes" id="UP000593892">
    <property type="component" value="Chromosome"/>
</dbReference>
<evidence type="ECO:0000256" key="1">
    <source>
        <dbReference type="SAM" id="MobiDB-lite"/>
    </source>
</evidence>
<dbReference type="RefSeq" id="WP_194448580.1">
    <property type="nucleotide sequence ID" value="NZ_CP063849.1"/>
</dbReference>
<evidence type="ECO:0008006" key="4">
    <source>
        <dbReference type="Google" id="ProtNLM"/>
    </source>
</evidence>
<proteinExistence type="predicted"/>
<dbReference type="KEGG" id="pfer:IRI77_29665"/>
<feature type="region of interest" description="Disordered" evidence="1">
    <location>
        <begin position="30"/>
        <end position="57"/>
    </location>
</feature>
<sequence length="285" mass="31556">MIPCTDLFRSIILVLVVGCTWAQEPDDAQRKAKLEAERRQLGTSPRAQPASPRDAAADYAQKRAAEAMHSAVLTLGGNGPVVKDKPYRALAVTETVRSLTDGNRIVRQNSTQHYRDRMGRTRREQTIETLGGSTPITPLRMVVISDPVAGLDYIVDDSRMSVRKFARYESGSPDRKPAPGSIESSLGTRMIEGMECNGTRTIVTLPAGQIGNVLPIEIVTESWYSPAIEALVRSTTSDPRFGQTSYTLRDIVLEEPRRSLFETPPGYKVEFEGRPGVMMNRPDRH</sequence>